<dbReference type="RefSeq" id="WP_243848600.1">
    <property type="nucleotide sequence ID" value="NZ_JAAMOX010000001.1"/>
</dbReference>
<keyword evidence="2" id="KW-1185">Reference proteome</keyword>
<comment type="caution">
    <text evidence="1">The sequence shown here is derived from an EMBL/GenBank/DDBJ whole genome shotgun (WGS) entry which is preliminary data.</text>
</comment>
<dbReference type="Proteomes" id="UP000541033">
    <property type="component" value="Unassembled WGS sequence"/>
</dbReference>
<dbReference type="InterPro" id="IPR013785">
    <property type="entry name" value="Aldolase_TIM"/>
</dbReference>
<dbReference type="Pfam" id="PF04309">
    <property type="entry name" value="G3P_antiterm"/>
    <property type="match status" value="1"/>
</dbReference>
<evidence type="ECO:0000313" key="1">
    <source>
        <dbReference type="EMBL" id="NIH53962.1"/>
    </source>
</evidence>
<name>A0A7X5TUU3_9MICO</name>
<gene>
    <name evidence="1" type="ORF">FHX76_001830</name>
</gene>
<sequence>MMTEALRLLEQMLQKHPVVASLYGIDQLPHVTASPAPVVIVANIALPDLEPLLSALGQAEKFAFVNLDSCDGLAQDKAGVEYLRRIGTSGIVTTRSMLVQRANALGMVTMQKVFITDRSTLPRSINSVAQSKPHYVQLMPWPVVASMSESDLAGLSPFIAAGFVQSKADVVAALRAGARGVSTSDAELWRITRAAKTANDPSSQAP</sequence>
<proteinExistence type="predicted"/>
<dbReference type="PANTHER" id="PTHR35787">
    <property type="entry name" value="GLYCEROL UPTAKE OPERON ANTITERMINATOR REGULATORY PROTEIN"/>
    <property type="match status" value="1"/>
</dbReference>
<dbReference type="SUPFAM" id="SSF110391">
    <property type="entry name" value="GlpP-like"/>
    <property type="match status" value="1"/>
</dbReference>
<protein>
    <submittedName>
        <fullName evidence="1">Glycerol uptake operon antiterminator</fullName>
    </submittedName>
</protein>
<evidence type="ECO:0000313" key="2">
    <source>
        <dbReference type="Proteomes" id="UP000541033"/>
    </source>
</evidence>
<reference evidence="1 2" key="1">
    <citation type="submission" date="2020-02" db="EMBL/GenBank/DDBJ databases">
        <title>Sequencing the genomes of 1000 actinobacteria strains.</title>
        <authorList>
            <person name="Klenk H.-P."/>
        </authorList>
    </citation>
    <scope>NUCLEOTIDE SEQUENCE [LARGE SCALE GENOMIC DNA]</scope>
    <source>
        <strain evidence="1 2">DSM 27960</strain>
    </source>
</reference>
<organism evidence="1 2">
    <name type="scientific">Lysinibacter cavernae</name>
    <dbReference type="NCBI Taxonomy" id="1640652"/>
    <lineage>
        <taxon>Bacteria</taxon>
        <taxon>Bacillati</taxon>
        <taxon>Actinomycetota</taxon>
        <taxon>Actinomycetes</taxon>
        <taxon>Micrococcales</taxon>
        <taxon>Microbacteriaceae</taxon>
        <taxon>Lysinibacter</taxon>
    </lineage>
</organism>
<dbReference type="Gene3D" id="3.20.20.70">
    <property type="entry name" value="Aldolase class I"/>
    <property type="match status" value="1"/>
</dbReference>
<dbReference type="GO" id="GO:0006355">
    <property type="term" value="P:regulation of DNA-templated transcription"/>
    <property type="evidence" value="ECO:0007669"/>
    <property type="project" value="InterPro"/>
</dbReference>
<dbReference type="InterPro" id="IPR006699">
    <property type="entry name" value="GlpP"/>
</dbReference>
<dbReference type="GO" id="GO:0006071">
    <property type="term" value="P:glycerol metabolic process"/>
    <property type="evidence" value="ECO:0007669"/>
    <property type="project" value="InterPro"/>
</dbReference>
<dbReference type="PANTHER" id="PTHR35787:SF1">
    <property type="entry name" value="GLYCEROL UPTAKE OPERON ANTITERMINATOR REGULATORY PROTEIN"/>
    <property type="match status" value="1"/>
</dbReference>
<dbReference type="AlphaFoldDB" id="A0A7X5TUU3"/>
<dbReference type="EMBL" id="JAAMOX010000001">
    <property type="protein sequence ID" value="NIH53962.1"/>
    <property type="molecule type" value="Genomic_DNA"/>
</dbReference>
<accession>A0A7X5TUU3</accession>
<dbReference type="PIRSF" id="PIRSF016897">
    <property type="entry name" value="GlpP"/>
    <property type="match status" value="1"/>
</dbReference>